<accession>A0A0F9KQN0</accession>
<reference evidence="2" key="1">
    <citation type="journal article" date="2015" name="Nature">
        <title>Complex archaea that bridge the gap between prokaryotes and eukaryotes.</title>
        <authorList>
            <person name="Spang A."/>
            <person name="Saw J.H."/>
            <person name="Jorgensen S.L."/>
            <person name="Zaremba-Niedzwiedzka K."/>
            <person name="Martijn J."/>
            <person name="Lind A.E."/>
            <person name="van Eijk R."/>
            <person name="Schleper C."/>
            <person name="Guy L."/>
            <person name="Ettema T.J."/>
        </authorList>
    </citation>
    <scope>NUCLEOTIDE SEQUENCE</scope>
</reference>
<gene>
    <name evidence="2" type="ORF">LCGC14_1373830</name>
</gene>
<comment type="caution">
    <text evidence="2">The sequence shown here is derived from an EMBL/GenBank/DDBJ whole genome shotgun (WGS) entry which is preliminary data.</text>
</comment>
<proteinExistence type="predicted"/>
<organism evidence="2">
    <name type="scientific">marine sediment metagenome</name>
    <dbReference type="NCBI Taxonomy" id="412755"/>
    <lineage>
        <taxon>unclassified sequences</taxon>
        <taxon>metagenomes</taxon>
        <taxon>ecological metagenomes</taxon>
    </lineage>
</organism>
<name>A0A0F9KQN0_9ZZZZ</name>
<evidence type="ECO:0000313" key="2">
    <source>
        <dbReference type="EMBL" id="KKM77056.1"/>
    </source>
</evidence>
<dbReference type="Pfam" id="PF06412">
    <property type="entry name" value="TraD"/>
    <property type="match status" value="1"/>
</dbReference>
<dbReference type="InterPro" id="IPR009444">
    <property type="entry name" value="Conjugal_tfr_TraD_a-type"/>
</dbReference>
<dbReference type="EMBL" id="LAZR01008705">
    <property type="protein sequence ID" value="KKM77056.1"/>
    <property type="molecule type" value="Genomic_DNA"/>
</dbReference>
<protein>
    <recommendedName>
        <fullName evidence="3">Conjugal transfer protein TraD</fullName>
    </recommendedName>
</protein>
<evidence type="ECO:0008006" key="3">
    <source>
        <dbReference type="Google" id="ProtNLM"/>
    </source>
</evidence>
<dbReference type="AlphaFoldDB" id="A0A0F9KQN0"/>
<evidence type="ECO:0000256" key="1">
    <source>
        <dbReference type="SAM" id="MobiDB-lite"/>
    </source>
</evidence>
<feature type="compositionally biased region" description="Low complexity" evidence="1">
    <location>
        <begin position="100"/>
        <end position="113"/>
    </location>
</feature>
<sequence length="119" mass="12486">TSLHRQLLEDAMRKPRDYDAELKALEDKAKDLKTRKVQQLGELVIATGANAFSPDELAGALIVLAETTDAGRKESWAKRGAAFFRSKSRQSAKASDRDIGGAPAQSGSAQSASGGAGAA</sequence>
<feature type="region of interest" description="Disordered" evidence="1">
    <location>
        <begin position="85"/>
        <end position="119"/>
    </location>
</feature>
<feature type="non-terminal residue" evidence="2">
    <location>
        <position position="1"/>
    </location>
</feature>